<accession>A0A4R2HB26</accession>
<dbReference type="Proteomes" id="UP000294508">
    <property type="component" value="Unassembled WGS sequence"/>
</dbReference>
<proteinExistence type="predicted"/>
<dbReference type="EMBL" id="SLWN01000008">
    <property type="protein sequence ID" value="TCO24541.1"/>
    <property type="molecule type" value="Genomic_DNA"/>
</dbReference>
<protein>
    <submittedName>
        <fullName evidence="1">Uncharacterized protein DUF393</fullName>
    </submittedName>
</protein>
<sequence>MRELTVLYDAECGLCRRFKEWLAAQRPAPNGQGGVVRLRFVAAPTWSRRRAGDLQRPAGSTYAKALYPELDHAATLREVTVVADDGSVYVGDRAWIVCLWTTWEHRHTAVRLASPAMRPVARAMVQAAAGLRSWTSVGGGGDYADRCDGKCDVEG</sequence>
<keyword evidence="2" id="KW-1185">Reference proteome</keyword>
<evidence type="ECO:0000313" key="1">
    <source>
        <dbReference type="EMBL" id="TCO24541.1"/>
    </source>
</evidence>
<dbReference type="OrthoDB" id="277004at2"/>
<dbReference type="AlphaFoldDB" id="A0A4R2HB26"/>
<gene>
    <name evidence="1" type="ORF">EV652_10872</name>
</gene>
<evidence type="ECO:0000313" key="2">
    <source>
        <dbReference type="Proteomes" id="UP000294508"/>
    </source>
</evidence>
<reference evidence="1 2" key="1">
    <citation type="journal article" date="2015" name="Stand. Genomic Sci.">
        <title>Genomic Encyclopedia of Bacterial and Archaeal Type Strains, Phase III: the genomes of soil and plant-associated and newly described type strains.</title>
        <authorList>
            <person name="Whitman W.B."/>
            <person name="Woyke T."/>
            <person name="Klenk H.P."/>
            <person name="Zhou Y."/>
            <person name="Lilburn T.G."/>
            <person name="Beck B.J."/>
            <person name="De Vos P."/>
            <person name="Vandamme P."/>
            <person name="Eisen J.A."/>
            <person name="Garrity G."/>
            <person name="Hugenholtz P."/>
            <person name="Kyrpides N.C."/>
        </authorList>
    </citation>
    <scope>NUCLEOTIDE SEQUENCE [LARGE SCALE GENOMIC DNA]</scope>
    <source>
        <strain evidence="1 2">VKM Ac-2572</strain>
    </source>
</reference>
<name>A0A4R2HB26_9ACTN</name>
<dbReference type="RefSeq" id="WP_132211383.1">
    <property type="nucleotide sequence ID" value="NZ_SLWN01000008.1"/>
</dbReference>
<organism evidence="1 2">
    <name type="scientific">Kribbella steppae</name>
    <dbReference type="NCBI Taxonomy" id="2512223"/>
    <lineage>
        <taxon>Bacteria</taxon>
        <taxon>Bacillati</taxon>
        <taxon>Actinomycetota</taxon>
        <taxon>Actinomycetes</taxon>
        <taxon>Propionibacteriales</taxon>
        <taxon>Kribbellaceae</taxon>
        <taxon>Kribbella</taxon>
    </lineage>
</organism>
<comment type="caution">
    <text evidence="1">The sequence shown here is derived from an EMBL/GenBank/DDBJ whole genome shotgun (WGS) entry which is preliminary data.</text>
</comment>